<evidence type="ECO:0000313" key="2">
    <source>
        <dbReference type="EMBL" id="AXH94510.1"/>
    </source>
</evidence>
<feature type="compositionally biased region" description="Basic and acidic residues" evidence="1">
    <location>
        <begin position="60"/>
        <end position="78"/>
    </location>
</feature>
<dbReference type="AlphaFoldDB" id="A0A6N3KA09"/>
<dbReference type="EMBL" id="CP031263">
    <property type="protein sequence ID" value="AXH94510.1"/>
    <property type="molecule type" value="Genomic_DNA"/>
</dbReference>
<organism evidence="2 3">
    <name type="scientific">Micromonospora aurantiaca</name>
    <name type="common">nom. illeg.</name>
    <dbReference type="NCBI Taxonomy" id="47850"/>
    <lineage>
        <taxon>Bacteria</taxon>
        <taxon>Bacillati</taxon>
        <taxon>Actinomycetota</taxon>
        <taxon>Actinomycetes</taxon>
        <taxon>Micromonosporales</taxon>
        <taxon>Micromonosporaceae</taxon>
        <taxon>Micromonospora</taxon>
    </lineage>
</organism>
<feature type="region of interest" description="Disordered" evidence="1">
    <location>
        <begin position="24"/>
        <end position="78"/>
    </location>
</feature>
<name>A0A6N3KA09_9ACTN</name>
<dbReference type="Pfam" id="PF09954">
    <property type="entry name" value="DUF2188"/>
    <property type="match status" value="1"/>
</dbReference>
<sequence>MADKAKPVHVVPRDGEWAVVREGNQRASSLHPTQAEAERAGRPVARADQTEFYLHGRNGQIRERDSYGNDPNPPRDSR</sequence>
<reference evidence="2 3" key="1">
    <citation type="submission" date="2018-07" db="EMBL/GenBank/DDBJ databases">
        <authorList>
            <person name="Ye Y."/>
        </authorList>
    </citation>
    <scope>NUCLEOTIDE SEQUENCE [LARGE SCALE GENOMIC DNA]</scope>
    <source>
        <strain evidence="3">H14(2018)</strain>
    </source>
</reference>
<evidence type="ECO:0000313" key="3">
    <source>
        <dbReference type="Proteomes" id="UP000253958"/>
    </source>
</evidence>
<proteinExistence type="predicted"/>
<gene>
    <name evidence="2" type="ORF">DVH21_15615</name>
</gene>
<dbReference type="Proteomes" id="UP000253958">
    <property type="component" value="Chromosome"/>
</dbReference>
<dbReference type="InterPro" id="IPR018691">
    <property type="entry name" value="DUF2188"/>
</dbReference>
<dbReference type="RefSeq" id="WP_013284753.1">
    <property type="nucleotide sequence ID" value="NZ_CBDRJA010000004.1"/>
</dbReference>
<accession>A0A6N3KA09</accession>
<evidence type="ECO:0000256" key="1">
    <source>
        <dbReference type="SAM" id="MobiDB-lite"/>
    </source>
</evidence>
<reference evidence="2 3" key="2">
    <citation type="submission" date="2018-08" db="EMBL/GenBank/DDBJ databases">
        <title>Streptomyces kandeliansis sp. nov., an endophytic bacterium isolated from mangrove plant.</title>
        <authorList>
            <person name="Wang R."/>
        </authorList>
    </citation>
    <scope>NUCLEOTIDE SEQUENCE [LARGE SCALE GENOMIC DNA]</scope>
    <source>
        <strain evidence="3">H14(2018)</strain>
    </source>
</reference>
<protein>
    <submittedName>
        <fullName evidence="2">DUF2188 domain-containing protein</fullName>
    </submittedName>
</protein>